<reference evidence="2" key="1">
    <citation type="journal article" date="2014" name="Proc. Natl. Acad. Sci. U.S.A.">
        <title>Extensive sampling of basidiomycete genomes demonstrates inadequacy of the white-rot/brown-rot paradigm for wood decay fungi.</title>
        <authorList>
            <person name="Riley R."/>
            <person name="Salamov A.A."/>
            <person name="Brown D.W."/>
            <person name="Nagy L.G."/>
            <person name="Floudas D."/>
            <person name="Held B.W."/>
            <person name="Levasseur A."/>
            <person name="Lombard V."/>
            <person name="Morin E."/>
            <person name="Otillar R."/>
            <person name="Lindquist E.A."/>
            <person name="Sun H."/>
            <person name="LaButti K.M."/>
            <person name="Schmutz J."/>
            <person name="Jabbour D."/>
            <person name="Luo H."/>
            <person name="Baker S.E."/>
            <person name="Pisabarro A.G."/>
            <person name="Walton J.D."/>
            <person name="Blanchette R.A."/>
            <person name="Henrissat B."/>
            <person name="Martin F."/>
            <person name="Cullen D."/>
            <person name="Hibbett D.S."/>
            <person name="Grigoriev I.V."/>
        </authorList>
    </citation>
    <scope>NUCLEOTIDE SEQUENCE [LARGE SCALE GENOMIC DNA]</scope>
    <source>
        <strain evidence="2">FD-172 SS1</strain>
    </source>
</reference>
<sequence length="332" mass="37279">MDIQRRTQINRLGKAFVRDGDMWAFPAKVIDAKLDFLKTAHAIQTNAAQRPPLSPDKFKEQAYLRSSFARLTSIYEGLGEELAAQGPDHRTVVEQLLTKGTKEARMADTHTITVTPPAIHTFIPTITSTRKADKGFHHQATRALLFPVIDMERVRSGDVLIGSGTTYHFMYEGCVADPKQPLKAWIVLFGPSFARASEGELNALRHGKKCNAYRNRIKQISMRFIAYITTLVHFALSSDTSLSPGDPRISSDNPIFTYSVFYRFLVDFLESPDPNRAQHKFRTKLLVWWNSECFFKGPSHSQAGNSNLVGESTRFSDLFDEGTEGSDSEGNN</sequence>
<dbReference type="InterPro" id="IPR046521">
    <property type="entry name" value="DUF6698"/>
</dbReference>
<evidence type="ECO:0000313" key="1">
    <source>
        <dbReference type="EMBL" id="KDQ18750.1"/>
    </source>
</evidence>
<evidence type="ECO:0000313" key="2">
    <source>
        <dbReference type="Proteomes" id="UP000027195"/>
    </source>
</evidence>
<dbReference type="Pfam" id="PF20414">
    <property type="entry name" value="DUF6698"/>
    <property type="match status" value="1"/>
</dbReference>
<proteinExistence type="predicted"/>
<dbReference type="STRING" id="930990.A0A067MVN1"/>
<dbReference type="AlphaFoldDB" id="A0A067MVN1"/>
<dbReference type="HOGENOM" id="CLU_836759_0_0_1"/>
<protein>
    <recommendedName>
        <fullName evidence="3">Fungal-type protein kinase domain-containing protein</fullName>
    </recommendedName>
</protein>
<name>A0A067MVN1_BOTB1</name>
<dbReference type="InParanoid" id="A0A067MVN1"/>
<dbReference type="Proteomes" id="UP000027195">
    <property type="component" value="Unassembled WGS sequence"/>
</dbReference>
<keyword evidence="2" id="KW-1185">Reference proteome</keyword>
<dbReference type="OrthoDB" id="3160134at2759"/>
<evidence type="ECO:0008006" key="3">
    <source>
        <dbReference type="Google" id="ProtNLM"/>
    </source>
</evidence>
<accession>A0A067MVN1</accession>
<gene>
    <name evidence="1" type="ORF">BOTBODRAFT_171529</name>
</gene>
<dbReference type="EMBL" id="KL198021">
    <property type="protein sequence ID" value="KDQ18750.1"/>
    <property type="molecule type" value="Genomic_DNA"/>
</dbReference>
<organism evidence="1 2">
    <name type="scientific">Botryobasidium botryosum (strain FD-172 SS1)</name>
    <dbReference type="NCBI Taxonomy" id="930990"/>
    <lineage>
        <taxon>Eukaryota</taxon>
        <taxon>Fungi</taxon>
        <taxon>Dikarya</taxon>
        <taxon>Basidiomycota</taxon>
        <taxon>Agaricomycotina</taxon>
        <taxon>Agaricomycetes</taxon>
        <taxon>Cantharellales</taxon>
        <taxon>Botryobasidiaceae</taxon>
        <taxon>Botryobasidium</taxon>
    </lineage>
</organism>